<keyword evidence="3" id="KW-1185">Reference proteome</keyword>
<evidence type="ECO:0000256" key="1">
    <source>
        <dbReference type="SAM" id="SignalP"/>
    </source>
</evidence>
<reference evidence="3" key="1">
    <citation type="journal article" date="2019" name="Int. J. Syst. Evol. Microbiol.">
        <title>The Global Catalogue of Microorganisms (GCM) 10K type strain sequencing project: providing services to taxonomists for standard genome sequencing and annotation.</title>
        <authorList>
            <consortium name="The Broad Institute Genomics Platform"/>
            <consortium name="The Broad Institute Genome Sequencing Center for Infectious Disease"/>
            <person name="Wu L."/>
            <person name="Ma J."/>
        </authorList>
    </citation>
    <scope>NUCLEOTIDE SEQUENCE [LARGE SCALE GENOMIC DNA]</scope>
    <source>
        <strain evidence="3">JCM 17925</strain>
    </source>
</reference>
<evidence type="ECO:0000313" key="2">
    <source>
        <dbReference type="EMBL" id="GAA4417269.1"/>
    </source>
</evidence>
<name>A0ABP8KVS6_9BACT</name>
<feature type="signal peptide" evidence="1">
    <location>
        <begin position="1"/>
        <end position="20"/>
    </location>
</feature>
<proteinExistence type="predicted"/>
<accession>A0ABP8KVS6</accession>
<dbReference type="Proteomes" id="UP001500936">
    <property type="component" value="Unassembled WGS sequence"/>
</dbReference>
<keyword evidence="1" id="KW-0732">Signal</keyword>
<organism evidence="2 3">
    <name type="scientific">Nibrella viscosa</name>
    <dbReference type="NCBI Taxonomy" id="1084524"/>
    <lineage>
        <taxon>Bacteria</taxon>
        <taxon>Pseudomonadati</taxon>
        <taxon>Bacteroidota</taxon>
        <taxon>Cytophagia</taxon>
        <taxon>Cytophagales</taxon>
        <taxon>Spirosomataceae</taxon>
        <taxon>Nibrella</taxon>
    </lineage>
</organism>
<dbReference type="EMBL" id="BAABHB010000015">
    <property type="protein sequence ID" value="GAA4417269.1"/>
    <property type="molecule type" value="Genomic_DNA"/>
</dbReference>
<protein>
    <submittedName>
        <fullName evidence="2">Uncharacterized protein</fullName>
    </submittedName>
</protein>
<dbReference type="PROSITE" id="PS51257">
    <property type="entry name" value="PROKAR_LIPOPROTEIN"/>
    <property type="match status" value="1"/>
</dbReference>
<sequence length="143" mass="16551">MKGVIHITVLLLLACYSAFSAPYAVPESPNHINKLTIQTYTPDIYKKKRQRPPIRRKMVLVSQVNLQTDESIEGQSESAESQHVLSGFLDMNENDFRRWIGHQTQGSVTYFCNRSFWCIPPDSPPPQLLVTERPLIRIFLMRY</sequence>
<comment type="caution">
    <text evidence="2">The sequence shown here is derived from an EMBL/GenBank/DDBJ whole genome shotgun (WGS) entry which is preliminary data.</text>
</comment>
<evidence type="ECO:0000313" key="3">
    <source>
        <dbReference type="Proteomes" id="UP001500936"/>
    </source>
</evidence>
<gene>
    <name evidence="2" type="ORF">GCM10023187_49500</name>
</gene>
<feature type="chain" id="PRO_5046730511" evidence="1">
    <location>
        <begin position="21"/>
        <end position="143"/>
    </location>
</feature>